<reference evidence="5 6" key="1">
    <citation type="submission" date="2021-01" db="EMBL/GenBank/DDBJ databases">
        <title>Genomic Encyclopedia of Type Strains, Phase IV (KMG-IV): sequencing the most valuable type-strain genomes for metagenomic binning, comparative biology and taxonomic classification.</title>
        <authorList>
            <person name="Goeker M."/>
        </authorList>
    </citation>
    <scope>NUCLEOTIDE SEQUENCE [LARGE SCALE GENOMIC DNA]</scope>
    <source>
        <strain evidence="5 6">DSM 23711</strain>
    </source>
</reference>
<dbReference type="InterPro" id="IPR020476">
    <property type="entry name" value="Nudix_hydrolase"/>
</dbReference>
<evidence type="ECO:0000256" key="3">
    <source>
        <dbReference type="RuleBase" id="RU003476"/>
    </source>
</evidence>
<dbReference type="PROSITE" id="PS51462">
    <property type="entry name" value="NUDIX"/>
    <property type="match status" value="1"/>
</dbReference>
<keyword evidence="2 3" id="KW-0378">Hydrolase</keyword>
<dbReference type="PANTHER" id="PTHR11839:SF18">
    <property type="entry name" value="NUDIX HYDROLASE DOMAIN-CONTAINING PROTEIN"/>
    <property type="match status" value="1"/>
</dbReference>
<dbReference type="InterPro" id="IPR020084">
    <property type="entry name" value="NUDIX_hydrolase_CS"/>
</dbReference>
<feature type="domain" description="Nudix hydrolase" evidence="4">
    <location>
        <begin position="41"/>
        <end position="177"/>
    </location>
</feature>
<dbReference type="GO" id="GO:0047631">
    <property type="term" value="F:ADP-ribose diphosphatase activity"/>
    <property type="evidence" value="ECO:0007669"/>
    <property type="project" value="UniProtKB-EC"/>
</dbReference>
<sequence>MEKKFEEKTIRTKPIFEGRIVKLQVDEVTLPNGKTSKREIIKHPGAVAVIAVTNDNRIVFVEQYRKPLEKSIFEIPAGKLEHGENPEYTAKRELEEETGYTTDQLELVTSFYTSPGFADELIYIYFTDRLIPLDESKALDEDEFVDVIELTLDEAEELVGRQQIHDAKTEYALLYLKLKGLS</sequence>
<comment type="caution">
    <text evidence="5">The sequence shown here is derived from an EMBL/GenBank/DDBJ whole genome shotgun (WGS) entry which is preliminary data.</text>
</comment>
<dbReference type="EMBL" id="JAFBDR010000001">
    <property type="protein sequence ID" value="MBM7569756.1"/>
    <property type="molecule type" value="Genomic_DNA"/>
</dbReference>
<organism evidence="5 6">
    <name type="scientific">Aquibacillus albus</name>
    <dbReference type="NCBI Taxonomy" id="1168171"/>
    <lineage>
        <taxon>Bacteria</taxon>
        <taxon>Bacillati</taxon>
        <taxon>Bacillota</taxon>
        <taxon>Bacilli</taxon>
        <taxon>Bacillales</taxon>
        <taxon>Bacillaceae</taxon>
        <taxon>Aquibacillus</taxon>
    </lineage>
</organism>
<dbReference type="EC" id="3.6.1.13" evidence="5"/>
<proteinExistence type="inferred from homology"/>
<dbReference type="RefSeq" id="WP_204497206.1">
    <property type="nucleotide sequence ID" value="NZ_JAFBDR010000001.1"/>
</dbReference>
<dbReference type="Pfam" id="PF00293">
    <property type="entry name" value="NUDIX"/>
    <property type="match status" value="1"/>
</dbReference>
<dbReference type="InterPro" id="IPR000086">
    <property type="entry name" value="NUDIX_hydrolase_dom"/>
</dbReference>
<protein>
    <submittedName>
        <fullName evidence="5">ADP-ribose pyrophosphatase</fullName>
        <ecNumber evidence="5">3.6.1.13</ecNumber>
    </submittedName>
</protein>
<comment type="similarity">
    <text evidence="3">Belongs to the Nudix hydrolase family.</text>
</comment>
<dbReference type="PRINTS" id="PR00502">
    <property type="entry name" value="NUDIXFAMILY"/>
</dbReference>
<evidence type="ECO:0000259" key="4">
    <source>
        <dbReference type="PROSITE" id="PS51462"/>
    </source>
</evidence>
<dbReference type="SUPFAM" id="SSF55811">
    <property type="entry name" value="Nudix"/>
    <property type="match status" value="1"/>
</dbReference>
<evidence type="ECO:0000313" key="5">
    <source>
        <dbReference type="EMBL" id="MBM7569756.1"/>
    </source>
</evidence>
<dbReference type="PANTHER" id="PTHR11839">
    <property type="entry name" value="UDP/ADP-SUGAR PYROPHOSPHATASE"/>
    <property type="match status" value="1"/>
</dbReference>
<name>A0ABS2MV29_9BACI</name>
<accession>A0ABS2MV29</accession>
<evidence type="ECO:0000256" key="1">
    <source>
        <dbReference type="ARBA" id="ARBA00001946"/>
    </source>
</evidence>
<dbReference type="Gene3D" id="3.90.79.10">
    <property type="entry name" value="Nucleoside Triphosphate Pyrophosphohydrolase"/>
    <property type="match status" value="1"/>
</dbReference>
<dbReference type="PROSITE" id="PS00893">
    <property type="entry name" value="NUDIX_BOX"/>
    <property type="match status" value="1"/>
</dbReference>
<evidence type="ECO:0000256" key="2">
    <source>
        <dbReference type="ARBA" id="ARBA00022801"/>
    </source>
</evidence>
<keyword evidence="6" id="KW-1185">Reference proteome</keyword>
<dbReference type="InterPro" id="IPR015797">
    <property type="entry name" value="NUDIX_hydrolase-like_dom_sf"/>
</dbReference>
<dbReference type="Proteomes" id="UP001296943">
    <property type="component" value="Unassembled WGS sequence"/>
</dbReference>
<gene>
    <name evidence="5" type="ORF">JOC48_000225</name>
</gene>
<dbReference type="CDD" id="cd03424">
    <property type="entry name" value="NUDIX_ADPRase_Nudt5_UGPPase_Nudt14"/>
    <property type="match status" value="1"/>
</dbReference>
<evidence type="ECO:0000313" key="6">
    <source>
        <dbReference type="Proteomes" id="UP001296943"/>
    </source>
</evidence>
<comment type="cofactor">
    <cofactor evidence="1">
        <name>Mg(2+)</name>
        <dbReference type="ChEBI" id="CHEBI:18420"/>
    </cofactor>
</comment>